<feature type="compositionally biased region" description="Basic and acidic residues" evidence="1">
    <location>
        <begin position="250"/>
        <end position="259"/>
    </location>
</feature>
<name>M0MHD2_9EURY</name>
<dbReference type="Proteomes" id="UP000011607">
    <property type="component" value="Unassembled WGS sequence"/>
</dbReference>
<sequence length="486" mass="53363">MRVPLPTERTDGHTFRPILLANLLPLAGVLVLEWEASTLAFVYGLELLLSVLLAAGKALFAQRQPPADREEGVLTVSNGLLTDKRGSLEPVAWLPPIYLRNVPFALAVLTVLVMYGFFFGVTFVLIFQPGPELVQPAVALSIVVLFVGQLLETTREYVGERQYERVSPYAVVETPARQLFVLVFVLGSLGLLLESFPTAALVLVVCAKLFLEWSAIRAARADDETNRFVDRFARFFAGPDGTETAASEPEPLRVPDTEPQARVRPDDTTVVLEGVLLSVPRVAVFVPFLAVAWFVVLFALVDLLDSVAVFWLGVIGFVAVVLGVLAVRVGRYYLAYGTLEYQRHDDRIVVVDRVLEEPQWTASPADRRDVAVVNDRLADRVRDTRTFQLTIGWGDAKTERQIGPIAEPDRAVEALALPIETTALEPLNRSLAVGAVVLAAGIVLTAAAVLFVPGLPVDSRLEIALLLAFALLVPFYLWQRAYPTDE</sequence>
<organism evidence="3 4">
    <name type="scientific">Halobiforma nitratireducens JCM 10879</name>
    <dbReference type="NCBI Taxonomy" id="1227454"/>
    <lineage>
        <taxon>Archaea</taxon>
        <taxon>Methanobacteriati</taxon>
        <taxon>Methanobacteriota</taxon>
        <taxon>Stenosarchaea group</taxon>
        <taxon>Halobacteria</taxon>
        <taxon>Halobacteriales</taxon>
        <taxon>Natrialbaceae</taxon>
        <taxon>Halobiforma</taxon>
    </lineage>
</organism>
<dbReference type="AlphaFoldDB" id="M0MHD2"/>
<dbReference type="EMBL" id="AOMA01000021">
    <property type="protein sequence ID" value="EMA45137.1"/>
    <property type="molecule type" value="Genomic_DNA"/>
</dbReference>
<feature type="transmembrane region" description="Helical" evidence="2">
    <location>
        <begin position="307"/>
        <end position="327"/>
    </location>
</feature>
<feature type="transmembrane region" description="Helical" evidence="2">
    <location>
        <begin position="179"/>
        <end position="211"/>
    </location>
</feature>
<reference evidence="3 4" key="1">
    <citation type="journal article" date="2014" name="PLoS Genet.">
        <title>Phylogenetically driven sequencing of extremely halophilic archaea reveals strategies for static and dynamic osmo-response.</title>
        <authorList>
            <person name="Becker E.A."/>
            <person name="Seitzer P.M."/>
            <person name="Tritt A."/>
            <person name="Larsen D."/>
            <person name="Krusor M."/>
            <person name="Yao A.I."/>
            <person name="Wu D."/>
            <person name="Madern D."/>
            <person name="Eisen J.A."/>
            <person name="Darling A.E."/>
            <person name="Facciotti M.T."/>
        </authorList>
    </citation>
    <scope>NUCLEOTIDE SEQUENCE [LARGE SCALE GENOMIC DNA]</scope>
    <source>
        <strain evidence="3 4">JCM 10879</strain>
    </source>
</reference>
<dbReference type="PATRIC" id="fig|1227454.3.peg.517"/>
<evidence type="ECO:0000256" key="2">
    <source>
        <dbReference type="SAM" id="Phobius"/>
    </source>
</evidence>
<feature type="transmembrane region" description="Helical" evidence="2">
    <location>
        <begin position="431"/>
        <end position="455"/>
    </location>
</feature>
<dbReference type="RefSeq" id="WP_006671489.1">
    <property type="nucleotide sequence ID" value="NZ_AOMA01000021.1"/>
</dbReference>
<keyword evidence="2" id="KW-1133">Transmembrane helix</keyword>
<dbReference type="Pfam" id="PF20108">
    <property type="entry name" value="DUF6498"/>
    <property type="match status" value="1"/>
</dbReference>
<evidence type="ECO:0000313" key="3">
    <source>
        <dbReference type="EMBL" id="EMA45137.1"/>
    </source>
</evidence>
<comment type="caution">
    <text evidence="3">The sequence shown here is derived from an EMBL/GenBank/DDBJ whole genome shotgun (WGS) entry which is preliminary data.</text>
</comment>
<accession>M0MHD2</accession>
<dbReference type="OrthoDB" id="169315at2157"/>
<dbReference type="InterPro" id="IPR045466">
    <property type="entry name" value="DUF6498"/>
</dbReference>
<proteinExistence type="predicted"/>
<feature type="transmembrane region" description="Helical" evidence="2">
    <location>
        <begin position="461"/>
        <end position="478"/>
    </location>
</feature>
<protein>
    <submittedName>
        <fullName evidence="3">Uncharacterized protein</fullName>
    </submittedName>
</protein>
<evidence type="ECO:0000256" key="1">
    <source>
        <dbReference type="SAM" id="MobiDB-lite"/>
    </source>
</evidence>
<feature type="region of interest" description="Disordered" evidence="1">
    <location>
        <begin position="240"/>
        <end position="259"/>
    </location>
</feature>
<feature type="transmembrane region" description="Helical" evidence="2">
    <location>
        <begin position="104"/>
        <end position="126"/>
    </location>
</feature>
<dbReference type="eggNOG" id="arCOG03920">
    <property type="taxonomic scope" value="Archaea"/>
</dbReference>
<feature type="transmembrane region" description="Helical" evidence="2">
    <location>
        <begin position="133"/>
        <end position="151"/>
    </location>
</feature>
<gene>
    <name evidence="3" type="ORF">C446_02602</name>
</gene>
<feature type="transmembrane region" description="Helical" evidence="2">
    <location>
        <begin position="14"/>
        <end position="32"/>
    </location>
</feature>
<feature type="transmembrane region" description="Helical" evidence="2">
    <location>
        <begin position="39"/>
        <end position="60"/>
    </location>
</feature>
<evidence type="ECO:0000313" key="4">
    <source>
        <dbReference type="Proteomes" id="UP000011607"/>
    </source>
</evidence>
<keyword evidence="2" id="KW-0472">Membrane</keyword>
<feature type="transmembrane region" description="Helical" evidence="2">
    <location>
        <begin position="282"/>
        <end position="301"/>
    </location>
</feature>
<keyword evidence="2" id="KW-0812">Transmembrane</keyword>
<keyword evidence="4" id="KW-1185">Reference proteome</keyword>